<dbReference type="InterPro" id="IPR050680">
    <property type="entry name" value="YpeA/RimI_acetyltransf"/>
</dbReference>
<dbReference type="AlphaFoldDB" id="A0A839AI57"/>
<evidence type="ECO:0000256" key="2">
    <source>
        <dbReference type="ARBA" id="ARBA00023315"/>
    </source>
</evidence>
<dbReference type="InterPro" id="IPR000182">
    <property type="entry name" value="GNAT_dom"/>
</dbReference>
<evidence type="ECO:0000256" key="1">
    <source>
        <dbReference type="ARBA" id="ARBA00022679"/>
    </source>
</evidence>
<gene>
    <name evidence="4" type="ORF">H2509_16380</name>
</gene>
<dbReference type="PROSITE" id="PS51186">
    <property type="entry name" value="GNAT"/>
    <property type="match status" value="1"/>
</dbReference>
<evidence type="ECO:0000313" key="4">
    <source>
        <dbReference type="EMBL" id="MBA5778708.1"/>
    </source>
</evidence>
<dbReference type="EMBL" id="JACFXV010000063">
    <property type="protein sequence ID" value="MBA5778708.1"/>
    <property type="molecule type" value="Genomic_DNA"/>
</dbReference>
<dbReference type="SUPFAM" id="SSF55729">
    <property type="entry name" value="Acyl-CoA N-acyltransferases (Nat)"/>
    <property type="match status" value="1"/>
</dbReference>
<keyword evidence="1 4" id="KW-0808">Transferase</keyword>
<accession>A0A839AI57</accession>
<keyword evidence="2" id="KW-0012">Acyltransferase</keyword>
<sequence>MDLDLTRRIEEANFNGFPSERIHLDGSWITRISPGNPARRVNSLNFLAREDDASLQERLARSRSQLEAAGEAFHLRWTPLAPQAVTDFCDAAGWPAHGHADVWGLRLADFHNHGAQQADIGITGEPLESWLAAFATIGGTRTEAATPQAVERLGASLARISIPCALLVARSGAGEPVGTAIATLDRDLIGLYDVAVAPAMRRMGLGRALVAACLSVGRDQGSAIAWLQVTAENAAARALYQSMGFVPLYSYHYRSPVG</sequence>
<dbReference type="Proteomes" id="UP000541109">
    <property type="component" value="Unassembled WGS sequence"/>
</dbReference>
<reference evidence="4 5" key="1">
    <citation type="submission" date="2020-07" db="EMBL/GenBank/DDBJ databases">
        <title>Stappia sp., F7233, whole genome shotgun sequencing project.</title>
        <authorList>
            <person name="Jiang S."/>
            <person name="Liu Z.W."/>
            <person name="Du Z.J."/>
        </authorList>
    </citation>
    <scope>NUCLEOTIDE SEQUENCE [LARGE SCALE GENOMIC DNA]</scope>
    <source>
        <strain evidence="4 5">F7233</strain>
    </source>
</reference>
<proteinExistence type="predicted"/>
<organism evidence="4 5">
    <name type="scientific">Stappia albiluteola</name>
    <dbReference type="NCBI Taxonomy" id="2758565"/>
    <lineage>
        <taxon>Bacteria</taxon>
        <taxon>Pseudomonadati</taxon>
        <taxon>Pseudomonadota</taxon>
        <taxon>Alphaproteobacteria</taxon>
        <taxon>Hyphomicrobiales</taxon>
        <taxon>Stappiaceae</taxon>
        <taxon>Stappia</taxon>
    </lineage>
</organism>
<protein>
    <submittedName>
        <fullName evidence="4">GNAT family N-acetyltransferase</fullName>
    </submittedName>
</protein>
<name>A0A839AI57_9HYPH</name>
<evidence type="ECO:0000313" key="5">
    <source>
        <dbReference type="Proteomes" id="UP000541109"/>
    </source>
</evidence>
<dbReference type="Gene3D" id="3.40.630.30">
    <property type="match status" value="1"/>
</dbReference>
<evidence type="ECO:0000259" key="3">
    <source>
        <dbReference type="PROSITE" id="PS51186"/>
    </source>
</evidence>
<dbReference type="PANTHER" id="PTHR43420">
    <property type="entry name" value="ACETYLTRANSFERASE"/>
    <property type="match status" value="1"/>
</dbReference>
<dbReference type="Pfam" id="PF00583">
    <property type="entry name" value="Acetyltransf_1"/>
    <property type="match status" value="1"/>
</dbReference>
<dbReference type="CDD" id="cd04301">
    <property type="entry name" value="NAT_SF"/>
    <property type="match status" value="1"/>
</dbReference>
<feature type="domain" description="N-acetyltransferase" evidence="3">
    <location>
        <begin position="120"/>
        <end position="258"/>
    </location>
</feature>
<dbReference type="RefSeq" id="WP_182167235.1">
    <property type="nucleotide sequence ID" value="NZ_JACFXV010000063.1"/>
</dbReference>
<comment type="caution">
    <text evidence="4">The sequence shown here is derived from an EMBL/GenBank/DDBJ whole genome shotgun (WGS) entry which is preliminary data.</text>
</comment>
<keyword evidence="5" id="KW-1185">Reference proteome</keyword>
<dbReference type="GO" id="GO:0016747">
    <property type="term" value="F:acyltransferase activity, transferring groups other than amino-acyl groups"/>
    <property type="evidence" value="ECO:0007669"/>
    <property type="project" value="InterPro"/>
</dbReference>
<dbReference type="InterPro" id="IPR016181">
    <property type="entry name" value="Acyl_CoA_acyltransferase"/>
</dbReference>